<dbReference type="PANTHER" id="PTHR36140:SF9">
    <property type="entry name" value="F-BOX DOMAIN CONTAINING PROTEIN"/>
    <property type="match status" value="1"/>
</dbReference>
<organism evidence="1 2">
    <name type="scientific">Zizania palustris</name>
    <name type="common">Northern wild rice</name>
    <dbReference type="NCBI Taxonomy" id="103762"/>
    <lineage>
        <taxon>Eukaryota</taxon>
        <taxon>Viridiplantae</taxon>
        <taxon>Streptophyta</taxon>
        <taxon>Embryophyta</taxon>
        <taxon>Tracheophyta</taxon>
        <taxon>Spermatophyta</taxon>
        <taxon>Magnoliopsida</taxon>
        <taxon>Liliopsida</taxon>
        <taxon>Poales</taxon>
        <taxon>Poaceae</taxon>
        <taxon>BOP clade</taxon>
        <taxon>Oryzoideae</taxon>
        <taxon>Oryzeae</taxon>
        <taxon>Zizaniinae</taxon>
        <taxon>Zizania</taxon>
    </lineage>
</organism>
<accession>A0A8J6BS19</accession>
<dbReference type="PANTHER" id="PTHR36140">
    <property type="entry name" value="F-BOX DOMAIN-CONTAINING PROTEIN-RELATED"/>
    <property type="match status" value="1"/>
</dbReference>
<reference evidence="1" key="1">
    <citation type="journal article" date="2021" name="bioRxiv">
        <title>Whole Genome Assembly and Annotation of Northern Wild Rice, Zizania palustris L., Supports a Whole Genome Duplication in the Zizania Genus.</title>
        <authorList>
            <person name="Haas M."/>
            <person name="Kono T."/>
            <person name="Macchietto M."/>
            <person name="Millas R."/>
            <person name="McGilp L."/>
            <person name="Shao M."/>
            <person name="Duquette J."/>
            <person name="Hirsch C.N."/>
            <person name="Kimball J."/>
        </authorList>
    </citation>
    <scope>NUCLEOTIDE SEQUENCE</scope>
    <source>
        <tissue evidence="1">Fresh leaf tissue</tissue>
    </source>
</reference>
<evidence type="ECO:0000313" key="1">
    <source>
        <dbReference type="EMBL" id="KAG8091511.1"/>
    </source>
</evidence>
<comment type="caution">
    <text evidence="1">The sequence shown here is derived from an EMBL/GenBank/DDBJ whole genome shotgun (WGS) entry which is preliminary data.</text>
</comment>
<sequence length="98" mass="11174">MKSREDQTTLNLRWFCEKSGLILFTLRESSRYPGTFTLDVQSSTVEKVVSGFSVFWREIHLESPVVVVVAAKVADDYFWSCFVGYEMDMATYLAALTA</sequence>
<evidence type="ECO:0000313" key="2">
    <source>
        <dbReference type="Proteomes" id="UP000729402"/>
    </source>
</evidence>
<keyword evidence="2" id="KW-1185">Reference proteome</keyword>
<proteinExistence type="predicted"/>
<gene>
    <name evidence="1" type="ORF">GUJ93_ZPchr0012g18791</name>
</gene>
<dbReference type="EMBL" id="JAAALK010000080">
    <property type="protein sequence ID" value="KAG8091511.1"/>
    <property type="molecule type" value="Genomic_DNA"/>
</dbReference>
<reference evidence="1" key="2">
    <citation type="submission" date="2021-02" db="EMBL/GenBank/DDBJ databases">
        <authorList>
            <person name="Kimball J.A."/>
            <person name="Haas M.W."/>
            <person name="Macchietto M."/>
            <person name="Kono T."/>
            <person name="Duquette J."/>
            <person name="Shao M."/>
        </authorList>
    </citation>
    <scope>NUCLEOTIDE SEQUENCE</scope>
    <source>
        <tissue evidence="1">Fresh leaf tissue</tissue>
    </source>
</reference>
<protein>
    <submittedName>
        <fullName evidence="1">Uncharacterized protein</fullName>
    </submittedName>
</protein>
<dbReference type="AlphaFoldDB" id="A0A8J6BS19"/>
<dbReference type="Proteomes" id="UP000729402">
    <property type="component" value="Unassembled WGS sequence"/>
</dbReference>
<dbReference type="OrthoDB" id="686778at2759"/>
<name>A0A8J6BS19_ZIZPA</name>